<dbReference type="Proteomes" id="UP001596972">
    <property type="component" value="Unassembled WGS sequence"/>
</dbReference>
<keyword evidence="2" id="KW-0503">Monooxygenase</keyword>
<evidence type="ECO:0000313" key="3">
    <source>
        <dbReference type="EMBL" id="MFD0904510.1"/>
    </source>
</evidence>
<dbReference type="PANTHER" id="PTHR46696:SF1">
    <property type="entry name" value="CYTOCHROME P450 YJIB-RELATED"/>
    <property type="match status" value="1"/>
</dbReference>
<keyword evidence="2" id="KW-0349">Heme</keyword>
<evidence type="ECO:0000313" key="4">
    <source>
        <dbReference type="Proteomes" id="UP001596972"/>
    </source>
</evidence>
<accession>A0ABW3EXB2</accession>
<organism evidence="3 4">
    <name type="scientific">Actinomadura sediminis</name>
    <dbReference type="NCBI Taxonomy" id="1038904"/>
    <lineage>
        <taxon>Bacteria</taxon>
        <taxon>Bacillati</taxon>
        <taxon>Actinomycetota</taxon>
        <taxon>Actinomycetes</taxon>
        <taxon>Streptosporangiales</taxon>
        <taxon>Thermomonosporaceae</taxon>
        <taxon>Actinomadura</taxon>
    </lineage>
</organism>
<protein>
    <submittedName>
        <fullName evidence="3">Cytochrome P450</fullName>
    </submittedName>
</protein>
<dbReference type="PRINTS" id="PR00385">
    <property type="entry name" value="P450"/>
</dbReference>
<dbReference type="InterPro" id="IPR036396">
    <property type="entry name" value="Cyt_P450_sf"/>
</dbReference>
<dbReference type="PRINTS" id="PR00359">
    <property type="entry name" value="BP450"/>
</dbReference>
<dbReference type="InterPro" id="IPR017972">
    <property type="entry name" value="Cyt_P450_CS"/>
</dbReference>
<dbReference type="InterPro" id="IPR001128">
    <property type="entry name" value="Cyt_P450"/>
</dbReference>
<sequence>MTEVLPSAGFLLAGAAERHAGYAGLRGNGPVQPVVLRSGDTGWLVTGFEAARQALTDPRLEPRTATVGNRRNMPEDLRLGMNSHMLNVGPPDHTRLRRLVSAAFTRRRMERMRPRVESLTAELLDALEDAAEADLIGALALPLPIRVLIELFGIPEEDAADFHGWTEVLTAGALPLDRLDEAATQMLGYIRSLLERKRRAPQADLLSALVAVHDGEDRLTAHELTSMVFLLLTAGHETTVNLIGNGLLALLSDPERLAAVRADPGLLPGTVEETLRYESPVQIALRYSTEPVELGGVAIPEGATVLVSLLAANRDPERFARPDEMIPSRTDNPQLGFGYGVHHCIGAPLARIEGTTAIGAVLERFPGLRLAAPPESLTWRSSVIMHGLDALPVRLR</sequence>
<dbReference type="Gene3D" id="1.10.630.10">
    <property type="entry name" value="Cytochrome P450"/>
    <property type="match status" value="1"/>
</dbReference>
<gene>
    <name evidence="3" type="ORF">ACFQ11_29290</name>
</gene>
<evidence type="ECO:0000256" key="2">
    <source>
        <dbReference type="RuleBase" id="RU000461"/>
    </source>
</evidence>
<dbReference type="SUPFAM" id="SSF48264">
    <property type="entry name" value="Cytochrome P450"/>
    <property type="match status" value="1"/>
</dbReference>
<keyword evidence="4" id="KW-1185">Reference proteome</keyword>
<dbReference type="PANTHER" id="PTHR46696">
    <property type="entry name" value="P450, PUTATIVE (EUROFUNG)-RELATED"/>
    <property type="match status" value="1"/>
</dbReference>
<keyword evidence="2" id="KW-0408">Iron</keyword>
<dbReference type="RefSeq" id="WP_378304442.1">
    <property type="nucleotide sequence ID" value="NZ_JBHTJA010000088.1"/>
</dbReference>
<keyword evidence="2" id="KW-0479">Metal-binding</keyword>
<proteinExistence type="inferred from homology"/>
<dbReference type="InterPro" id="IPR002397">
    <property type="entry name" value="Cyt_P450_B"/>
</dbReference>
<evidence type="ECO:0000256" key="1">
    <source>
        <dbReference type="ARBA" id="ARBA00010617"/>
    </source>
</evidence>
<comment type="similarity">
    <text evidence="1 2">Belongs to the cytochrome P450 family.</text>
</comment>
<dbReference type="PROSITE" id="PS00086">
    <property type="entry name" value="CYTOCHROME_P450"/>
    <property type="match status" value="1"/>
</dbReference>
<dbReference type="EMBL" id="JBHTJA010000088">
    <property type="protein sequence ID" value="MFD0904510.1"/>
    <property type="molecule type" value="Genomic_DNA"/>
</dbReference>
<dbReference type="Pfam" id="PF00067">
    <property type="entry name" value="p450"/>
    <property type="match status" value="2"/>
</dbReference>
<reference evidence="4" key="1">
    <citation type="journal article" date="2019" name="Int. J. Syst. Evol. Microbiol.">
        <title>The Global Catalogue of Microorganisms (GCM) 10K type strain sequencing project: providing services to taxonomists for standard genome sequencing and annotation.</title>
        <authorList>
            <consortium name="The Broad Institute Genomics Platform"/>
            <consortium name="The Broad Institute Genome Sequencing Center for Infectious Disease"/>
            <person name="Wu L."/>
            <person name="Ma J."/>
        </authorList>
    </citation>
    <scope>NUCLEOTIDE SEQUENCE [LARGE SCALE GENOMIC DNA]</scope>
    <source>
        <strain evidence="4">JCM 31202</strain>
    </source>
</reference>
<comment type="caution">
    <text evidence="3">The sequence shown here is derived from an EMBL/GenBank/DDBJ whole genome shotgun (WGS) entry which is preliminary data.</text>
</comment>
<keyword evidence="2" id="KW-0560">Oxidoreductase</keyword>
<dbReference type="CDD" id="cd11029">
    <property type="entry name" value="CYP107-like"/>
    <property type="match status" value="1"/>
</dbReference>
<name>A0ABW3EXB2_9ACTN</name>